<gene>
    <name evidence="2" type="ORF">CCMP2556_LOCUS41553</name>
</gene>
<comment type="caution">
    <text evidence="2">The sequence shown here is derived from an EMBL/GenBank/DDBJ whole genome shotgun (WGS) entry which is preliminary data.</text>
</comment>
<dbReference type="EMBL" id="CAXAMN010024317">
    <property type="protein sequence ID" value="CAK9085593.1"/>
    <property type="molecule type" value="Genomic_DNA"/>
</dbReference>
<name>A0ABP0QC62_9DINO</name>
<keyword evidence="1" id="KW-0732">Signal</keyword>
<proteinExistence type="predicted"/>
<organism evidence="2 3">
    <name type="scientific">Durusdinium trenchii</name>
    <dbReference type="NCBI Taxonomy" id="1381693"/>
    <lineage>
        <taxon>Eukaryota</taxon>
        <taxon>Sar</taxon>
        <taxon>Alveolata</taxon>
        <taxon>Dinophyceae</taxon>
        <taxon>Suessiales</taxon>
        <taxon>Symbiodiniaceae</taxon>
        <taxon>Durusdinium</taxon>
    </lineage>
</organism>
<feature type="chain" id="PRO_5047121099" evidence="1">
    <location>
        <begin position="21"/>
        <end position="92"/>
    </location>
</feature>
<sequence length="92" mass="10183">MPAMVLSLFVLAVASMHAKASDSVTVTSEPDQNTLNAQIEKLQVWNFSKYANCAVRQRPASMGELPVSEQEYVALAERALKIWYAAILLQPM</sequence>
<evidence type="ECO:0000256" key="1">
    <source>
        <dbReference type="SAM" id="SignalP"/>
    </source>
</evidence>
<reference evidence="2 3" key="1">
    <citation type="submission" date="2024-02" db="EMBL/GenBank/DDBJ databases">
        <authorList>
            <person name="Chen Y."/>
            <person name="Shah S."/>
            <person name="Dougan E. K."/>
            <person name="Thang M."/>
            <person name="Chan C."/>
        </authorList>
    </citation>
    <scope>NUCLEOTIDE SEQUENCE [LARGE SCALE GENOMIC DNA]</scope>
</reference>
<dbReference type="Proteomes" id="UP001642484">
    <property type="component" value="Unassembled WGS sequence"/>
</dbReference>
<evidence type="ECO:0000313" key="3">
    <source>
        <dbReference type="Proteomes" id="UP001642484"/>
    </source>
</evidence>
<evidence type="ECO:0000313" key="2">
    <source>
        <dbReference type="EMBL" id="CAK9085593.1"/>
    </source>
</evidence>
<accession>A0ABP0QC62</accession>
<keyword evidence="3" id="KW-1185">Reference proteome</keyword>
<feature type="non-terminal residue" evidence="2">
    <location>
        <position position="92"/>
    </location>
</feature>
<feature type="signal peptide" evidence="1">
    <location>
        <begin position="1"/>
        <end position="20"/>
    </location>
</feature>
<protein>
    <submittedName>
        <fullName evidence="2">Uncharacterized protein</fullName>
    </submittedName>
</protein>